<dbReference type="InterPro" id="IPR005311">
    <property type="entry name" value="PBP_dimer"/>
</dbReference>
<dbReference type="Gene3D" id="3.30.70.2110">
    <property type="match status" value="1"/>
</dbReference>
<evidence type="ECO:0000256" key="3">
    <source>
        <dbReference type="ARBA" id="ARBA00023136"/>
    </source>
</evidence>
<comment type="similarity">
    <text evidence="2">Belongs to the transpeptidase family.</text>
</comment>
<evidence type="ECO:0000313" key="7">
    <source>
        <dbReference type="Proteomes" id="UP001589740"/>
    </source>
</evidence>
<dbReference type="InterPro" id="IPR036138">
    <property type="entry name" value="PBP_dimer_sf"/>
</dbReference>
<keyword evidence="7" id="KW-1185">Reference proteome</keyword>
<dbReference type="PROSITE" id="PS51178">
    <property type="entry name" value="PASTA"/>
    <property type="match status" value="1"/>
</dbReference>
<dbReference type="Pfam" id="PF03717">
    <property type="entry name" value="PBP_dimer"/>
    <property type="match status" value="1"/>
</dbReference>
<feature type="transmembrane region" description="Helical" evidence="4">
    <location>
        <begin position="20"/>
        <end position="42"/>
    </location>
</feature>
<dbReference type="SUPFAM" id="SSF56519">
    <property type="entry name" value="Penicillin binding protein dimerisation domain"/>
    <property type="match status" value="1"/>
</dbReference>
<keyword evidence="4" id="KW-1133">Transmembrane helix</keyword>
<evidence type="ECO:0000256" key="4">
    <source>
        <dbReference type="SAM" id="Phobius"/>
    </source>
</evidence>
<dbReference type="PANTHER" id="PTHR30627">
    <property type="entry name" value="PEPTIDOGLYCAN D,D-TRANSPEPTIDASE"/>
    <property type="match status" value="1"/>
</dbReference>
<dbReference type="InterPro" id="IPR050515">
    <property type="entry name" value="Beta-lactam/transpept"/>
</dbReference>
<dbReference type="PANTHER" id="PTHR30627:SF26">
    <property type="entry name" value="PENICILLIN-BINDING PROTEIN 2B"/>
    <property type="match status" value="1"/>
</dbReference>
<evidence type="ECO:0000256" key="1">
    <source>
        <dbReference type="ARBA" id="ARBA00004370"/>
    </source>
</evidence>
<feature type="domain" description="PASTA" evidence="5">
    <location>
        <begin position="651"/>
        <end position="710"/>
    </location>
</feature>
<dbReference type="Proteomes" id="UP001589740">
    <property type="component" value="Unassembled WGS sequence"/>
</dbReference>
<comment type="subcellular location">
    <subcellularLocation>
        <location evidence="1">Membrane</location>
    </subcellularLocation>
</comment>
<reference evidence="6 7" key="1">
    <citation type="submission" date="2024-09" db="EMBL/GenBank/DDBJ databases">
        <authorList>
            <person name="Sun Q."/>
            <person name="Mori K."/>
        </authorList>
    </citation>
    <scope>NUCLEOTIDE SEQUENCE [LARGE SCALE GENOMIC DNA]</scope>
    <source>
        <strain evidence="6 7">JCM 12822</strain>
    </source>
</reference>
<proteinExistence type="inferred from homology"/>
<dbReference type="Gene3D" id="2.20.70.70">
    <property type="match status" value="1"/>
</dbReference>
<keyword evidence="4" id="KW-0812">Transmembrane</keyword>
<dbReference type="Pfam" id="PF03793">
    <property type="entry name" value="PASTA"/>
    <property type="match status" value="1"/>
</dbReference>
<evidence type="ECO:0000259" key="5">
    <source>
        <dbReference type="PROSITE" id="PS51178"/>
    </source>
</evidence>
<keyword evidence="3 4" id="KW-0472">Membrane</keyword>
<accession>A0ABV5Z5R4</accession>
<dbReference type="CDD" id="cd06575">
    <property type="entry name" value="PASTA_Pbp2x-like_2"/>
    <property type="match status" value="1"/>
</dbReference>
<dbReference type="Pfam" id="PF00905">
    <property type="entry name" value="Transpeptidase"/>
    <property type="match status" value="1"/>
</dbReference>
<sequence>MARIRIKLRNTTKTLSVGALLIYLGIGVLFVCIFWQFSYLMIGKSLDDEDLVAHGEEKFSRTSQIEAARGRILDRDGNVLASDMEAYRIALITDSSYSNHVSDPEAAAEKIAEVIDMDEDEIEKRIKEGIEEERFQIELGKEGRELSYNDKKTLEEAEIPGIVFIAETKRFYPNGDFASHLIGYAEKNQDTGEFEGSLGIERAYDEKLKGQDGGLDYLKDLWGYIVPGTDSVAEAKNGSDVQLTIDSNIQMYLEDSLDTMEEHFEPEETFAVVADAKTGAILASGQRPSFNPRTREGFGESWLNMLYQHSFEPGSTFKVFGLAAAIDSGVYDPNAVYESGSYDVDGHTIYDWEPEGWGDITYNEGMQYSSNALMMILQEKVGEDKMLEYYKDFGFGQVTGSEFPNEQSGTLAWDAELQRKTTSFGQTSTVTPIQMIQGMTAILNGGKMKKPYIVESITDSESGEVIEENDETVVRQVISEEAADRTQDEINTFVGGSMERNPQYLLEDYEVAGKSGTAQVIDPDGGGYLKGDYQFLTSFIGYAPEDDPEVIVYYGVKLASKNKSDTWDIGVMPGFNPLMERTLKYLTVGEEDGESPEPVKIEDYTGKMISDVPAAANDSIQTIILGEGEEVVDHYPKNDKLLPYETFFIKTDGQLKMPDLTGLSKREVIMFGDFAGMDVTVEGEGYVNGQSIDPGIVLEDGQELKVTLSSNDPED</sequence>
<evidence type="ECO:0000256" key="2">
    <source>
        <dbReference type="ARBA" id="ARBA00007171"/>
    </source>
</evidence>
<dbReference type="Gene3D" id="3.90.1310.10">
    <property type="entry name" value="Penicillin-binding protein 2a (Domain 2)"/>
    <property type="match status" value="1"/>
</dbReference>
<dbReference type="InterPro" id="IPR001460">
    <property type="entry name" value="PCN-bd_Tpept"/>
</dbReference>
<dbReference type="SUPFAM" id="SSF56601">
    <property type="entry name" value="beta-lactamase/transpeptidase-like"/>
    <property type="match status" value="1"/>
</dbReference>
<dbReference type="InterPro" id="IPR012338">
    <property type="entry name" value="Beta-lactam/transpept-like"/>
</dbReference>
<dbReference type="EMBL" id="JBHMAH010000031">
    <property type="protein sequence ID" value="MFB9861437.1"/>
    <property type="molecule type" value="Genomic_DNA"/>
</dbReference>
<dbReference type="InterPro" id="IPR005543">
    <property type="entry name" value="PASTA_dom"/>
</dbReference>
<dbReference type="SMART" id="SM00740">
    <property type="entry name" value="PASTA"/>
    <property type="match status" value="2"/>
</dbReference>
<name>A0ABV5Z5R4_9STAP</name>
<dbReference type="RefSeq" id="WP_380571721.1">
    <property type="nucleotide sequence ID" value="NZ_JBHMAH010000031.1"/>
</dbReference>
<evidence type="ECO:0000313" key="6">
    <source>
        <dbReference type="EMBL" id="MFB9861437.1"/>
    </source>
</evidence>
<dbReference type="Gene3D" id="3.40.710.10">
    <property type="entry name" value="DD-peptidase/beta-lactamase superfamily"/>
    <property type="match status" value="1"/>
</dbReference>
<organism evidence="6 7">
    <name type="scientific">Salinicoccus siamensis</name>
    <dbReference type="NCBI Taxonomy" id="381830"/>
    <lineage>
        <taxon>Bacteria</taxon>
        <taxon>Bacillati</taxon>
        <taxon>Bacillota</taxon>
        <taxon>Bacilli</taxon>
        <taxon>Bacillales</taxon>
        <taxon>Staphylococcaceae</taxon>
        <taxon>Salinicoccus</taxon>
    </lineage>
</organism>
<dbReference type="SUPFAM" id="SSF54184">
    <property type="entry name" value="Penicillin-binding protein 2x (pbp-2x), c-terminal domain"/>
    <property type="match status" value="1"/>
</dbReference>
<protein>
    <submittedName>
        <fullName evidence="6">Penicillin-binding transpeptidase domain-containing protein</fullName>
    </submittedName>
</protein>
<gene>
    <name evidence="6" type="ORF">ACFFLE_10205</name>
</gene>
<comment type="caution">
    <text evidence="6">The sequence shown here is derived from an EMBL/GenBank/DDBJ whole genome shotgun (WGS) entry which is preliminary data.</text>
</comment>